<evidence type="ECO:0000256" key="6">
    <source>
        <dbReference type="ARBA" id="ARBA00023054"/>
    </source>
</evidence>
<sequence length="421" mass="48744">IYLIENLWQFTSLTKLSLSGNVIEKIEGLDSLVGLKWLDLSFNNIKAIEGVDTLVNLQDLSLHNNHISVIENLDTLQNMQFLSMGNNFLSQFSNVMYLRRCNSLYGLNLAGNPLCNEENYKIFVVAHLPNLVYLDHKLVDEQTVSDLLVHENTFYGKGILETDALEQKKKDDEELQIHWDAFVEHLNGPQLFDSMCADDPDAHKLTHLSAVQATLCIQIFKNGLAQHQRRESEVNLFISSLQVALAKNQEKASWGVTNFRKKQLPQMLEAFKEDINHLQHTLMTLELELVVQLEVGQGKEQVQCRDLENQHYNKILEISMATLKKIARNELKEDLPIDVRMLFVDKETLTNILKSSHDIHILKINNREDELVTRVNTWKSLLMMSIHDKEVTRNRTRILEIKNFRAHIWSQMEKAYFSKLQ</sequence>
<dbReference type="PANTHER" id="PTHR45973">
    <property type="entry name" value="PROTEIN PHOSPHATASE 1 REGULATORY SUBUNIT SDS22-RELATED"/>
    <property type="match status" value="1"/>
</dbReference>
<keyword evidence="6" id="KW-0175">Coiled coil</keyword>
<dbReference type="AlphaFoldDB" id="A0AAY4C402"/>
<keyword evidence="5" id="KW-0282">Flagellum</keyword>
<accession>A0AAY4C402</accession>
<dbReference type="Gene3D" id="3.80.10.10">
    <property type="entry name" value="Ribonuclease Inhibitor"/>
    <property type="match status" value="1"/>
</dbReference>
<dbReference type="GO" id="GO:0005929">
    <property type="term" value="C:cilium"/>
    <property type="evidence" value="ECO:0007669"/>
    <property type="project" value="TreeGrafter"/>
</dbReference>
<comment type="similarity">
    <text evidence="10">Belongs to the DRC3 family.</text>
</comment>
<evidence type="ECO:0000256" key="5">
    <source>
        <dbReference type="ARBA" id="ARBA00022846"/>
    </source>
</evidence>
<evidence type="ECO:0000256" key="10">
    <source>
        <dbReference type="ARBA" id="ARBA00038378"/>
    </source>
</evidence>
<keyword evidence="13" id="KW-1185">Reference proteome</keyword>
<dbReference type="InterPro" id="IPR032675">
    <property type="entry name" value="LRR_dom_sf"/>
</dbReference>
<keyword evidence="3" id="KW-0433">Leucine-rich repeat</keyword>
<dbReference type="InterPro" id="IPR050576">
    <property type="entry name" value="Cilia_flagella_integrity"/>
</dbReference>
<dbReference type="SMART" id="SM00365">
    <property type="entry name" value="LRR_SD22"/>
    <property type="match status" value="4"/>
</dbReference>
<evidence type="ECO:0000313" key="12">
    <source>
        <dbReference type="Ensembl" id="ENSDCDP00010027649.1"/>
    </source>
</evidence>
<keyword evidence="8" id="KW-0206">Cytoskeleton</keyword>
<keyword evidence="9" id="KW-0966">Cell projection</keyword>
<evidence type="ECO:0000256" key="4">
    <source>
        <dbReference type="ARBA" id="ARBA00022737"/>
    </source>
</evidence>
<comment type="subcellular location">
    <subcellularLocation>
        <location evidence="1">Cytoplasm</location>
        <location evidence="1">Cytoskeleton</location>
        <location evidence="1">Flagellum axoneme</location>
    </subcellularLocation>
</comment>
<evidence type="ECO:0000256" key="9">
    <source>
        <dbReference type="ARBA" id="ARBA00023273"/>
    </source>
</evidence>
<keyword evidence="2" id="KW-0963">Cytoplasm</keyword>
<dbReference type="Ensembl" id="ENSDCDT00010034143.1">
    <property type="protein sequence ID" value="ENSDCDP00010027649.1"/>
    <property type="gene ID" value="ENSDCDG00010017438.1"/>
</dbReference>
<reference evidence="12" key="2">
    <citation type="submission" date="2025-08" db="UniProtKB">
        <authorList>
            <consortium name="Ensembl"/>
        </authorList>
    </citation>
    <scope>IDENTIFICATION</scope>
</reference>
<dbReference type="InterPro" id="IPR001611">
    <property type="entry name" value="Leu-rich_rpt"/>
</dbReference>
<gene>
    <name evidence="12" type="primary">DRC3</name>
</gene>
<evidence type="ECO:0000256" key="7">
    <source>
        <dbReference type="ARBA" id="ARBA00023069"/>
    </source>
</evidence>
<dbReference type="Proteomes" id="UP000694580">
    <property type="component" value="Chromosome 7"/>
</dbReference>
<name>A0AAY4C402_9TELE</name>
<protein>
    <recommendedName>
        <fullName evidence="11">Dynein regulatory complex subunit 3</fullName>
    </recommendedName>
</protein>
<dbReference type="GeneTree" id="ENSGT00940000159298"/>
<dbReference type="Pfam" id="PF14580">
    <property type="entry name" value="LRR_9"/>
    <property type="match status" value="1"/>
</dbReference>
<proteinExistence type="inferred from homology"/>
<dbReference type="SUPFAM" id="SSF52058">
    <property type="entry name" value="L domain-like"/>
    <property type="match status" value="1"/>
</dbReference>
<dbReference type="PROSITE" id="PS51450">
    <property type="entry name" value="LRR"/>
    <property type="match status" value="3"/>
</dbReference>
<evidence type="ECO:0000256" key="1">
    <source>
        <dbReference type="ARBA" id="ARBA00004611"/>
    </source>
</evidence>
<evidence type="ECO:0000256" key="11">
    <source>
        <dbReference type="ARBA" id="ARBA00040950"/>
    </source>
</evidence>
<dbReference type="PANTHER" id="PTHR45973:SF12">
    <property type="entry name" value="DYNEIN REGULATORY COMPLEX SUBUNIT 3"/>
    <property type="match status" value="1"/>
</dbReference>
<reference evidence="12" key="3">
    <citation type="submission" date="2025-09" db="UniProtKB">
        <authorList>
            <consortium name="Ensembl"/>
        </authorList>
    </citation>
    <scope>IDENTIFICATION</scope>
</reference>
<reference evidence="12 13" key="1">
    <citation type="submission" date="2020-06" db="EMBL/GenBank/DDBJ databases">
        <authorList>
            <consortium name="Wellcome Sanger Institute Data Sharing"/>
        </authorList>
    </citation>
    <scope>NUCLEOTIDE SEQUENCE [LARGE SCALE GENOMIC DNA]</scope>
</reference>
<evidence type="ECO:0000256" key="3">
    <source>
        <dbReference type="ARBA" id="ARBA00022614"/>
    </source>
</evidence>
<organism evidence="12 13">
    <name type="scientific">Denticeps clupeoides</name>
    <name type="common">denticle herring</name>
    <dbReference type="NCBI Taxonomy" id="299321"/>
    <lineage>
        <taxon>Eukaryota</taxon>
        <taxon>Metazoa</taxon>
        <taxon>Chordata</taxon>
        <taxon>Craniata</taxon>
        <taxon>Vertebrata</taxon>
        <taxon>Euteleostomi</taxon>
        <taxon>Actinopterygii</taxon>
        <taxon>Neopterygii</taxon>
        <taxon>Teleostei</taxon>
        <taxon>Clupei</taxon>
        <taxon>Clupeiformes</taxon>
        <taxon>Denticipitoidei</taxon>
        <taxon>Denticipitidae</taxon>
        <taxon>Denticeps</taxon>
    </lineage>
</organism>
<evidence type="ECO:0000313" key="13">
    <source>
        <dbReference type="Proteomes" id="UP000694580"/>
    </source>
</evidence>
<keyword evidence="4" id="KW-0677">Repeat</keyword>
<keyword evidence="7" id="KW-0969">Cilium</keyword>
<evidence type="ECO:0000256" key="8">
    <source>
        <dbReference type="ARBA" id="ARBA00023212"/>
    </source>
</evidence>
<evidence type="ECO:0000256" key="2">
    <source>
        <dbReference type="ARBA" id="ARBA00022490"/>
    </source>
</evidence>